<dbReference type="InterPro" id="IPR057617">
    <property type="entry name" value="PML_C"/>
</dbReference>
<dbReference type="SUPFAM" id="SSF53098">
    <property type="entry name" value="Ribonuclease H-like"/>
    <property type="match status" value="1"/>
</dbReference>
<evidence type="ECO:0000259" key="2">
    <source>
        <dbReference type="Pfam" id="PF25244"/>
    </source>
</evidence>
<feature type="domain" description="PML C-terminal" evidence="2">
    <location>
        <begin position="529"/>
        <end position="604"/>
    </location>
</feature>
<evidence type="ECO:0000259" key="1">
    <source>
        <dbReference type="Pfam" id="PF20700"/>
    </source>
</evidence>
<dbReference type="InterPro" id="IPR049012">
    <property type="entry name" value="Mutator_transp_dom"/>
</dbReference>
<evidence type="ECO:0000313" key="3">
    <source>
        <dbReference type="EnsemblMetazoa" id="G9463.1:cds"/>
    </source>
</evidence>
<accession>A0A8W8NTR9</accession>
<dbReference type="InterPro" id="IPR012337">
    <property type="entry name" value="RNaseH-like_sf"/>
</dbReference>
<keyword evidence="4" id="KW-1185">Reference proteome</keyword>
<reference evidence="3" key="1">
    <citation type="submission" date="2022-08" db="UniProtKB">
        <authorList>
            <consortium name="EnsemblMetazoa"/>
        </authorList>
    </citation>
    <scope>IDENTIFICATION</scope>
    <source>
        <strain evidence="3">05x7-T-G4-1.051#20</strain>
    </source>
</reference>
<dbReference type="EnsemblMetazoa" id="G9463.1">
    <property type="protein sequence ID" value="G9463.1:cds"/>
    <property type="gene ID" value="G9463"/>
</dbReference>
<protein>
    <recommendedName>
        <fullName evidence="5">Exonuclease domain-containing protein</fullName>
    </recommendedName>
</protein>
<dbReference type="InterPro" id="IPR036397">
    <property type="entry name" value="RNaseH_sf"/>
</dbReference>
<name>A0A8W8NTR9_MAGGI</name>
<organism evidence="3 4">
    <name type="scientific">Magallana gigas</name>
    <name type="common">Pacific oyster</name>
    <name type="synonym">Crassostrea gigas</name>
    <dbReference type="NCBI Taxonomy" id="29159"/>
    <lineage>
        <taxon>Eukaryota</taxon>
        <taxon>Metazoa</taxon>
        <taxon>Spiralia</taxon>
        <taxon>Lophotrochozoa</taxon>
        <taxon>Mollusca</taxon>
        <taxon>Bivalvia</taxon>
        <taxon>Autobranchia</taxon>
        <taxon>Pteriomorphia</taxon>
        <taxon>Ostreida</taxon>
        <taxon>Ostreoidea</taxon>
        <taxon>Ostreidae</taxon>
        <taxon>Magallana</taxon>
    </lineage>
</organism>
<evidence type="ECO:0008006" key="5">
    <source>
        <dbReference type="Google" id="ProtNLM"/>
    </source>
</evidence>
<dbReference type="Pfam" id="PF20700">
    <property type="entry name" value="Mutator"/>
    <property type="match status" value="1"/>
</dbReference>
<dbReference type="AlphaFoldDB" id="A0A8W8NTR9"/>
<dbReference type="Pfam" id="PF25244">
    <property type="entry name" value="PML_C"/>
    <property type="match status" value="1"/>
</dbReference>
<evidence type="ECO:0000313" key="4">
    <source>
        <dbReference type="Proteomes" id="UP000005408"/>
    </source>
</evidence>
<proteinExistence type="predicted"/>
<feature type="domain" description="Mutator-like transposase" evidence="1">
    <location>
        <begin position="82"/>
        <end position="331"/>
    </location>
</feature>
<dbReference type="GO" id="GO:0003676">
    <property type="term" value="F:nucleic acid binding"/>
    <property type="evidence" value="ECO:0007669"/>
    <property type="project" value="InterPro"/>
</dbReference>
<dbReference type="Proteomes" id="UP000005408">
    <property type="component" value="Unassembled WGS sequence"/>
</dbReference>
<dbReference type="Gene3D" id="3.30.420.10">
    <property type="entry name" value="Ribonuclease H-like superfamily/Ribonuclease H"/>
    <property type="match status" value="1"/>
</dbReference>
<sequence>MARHNRKFCNLTKAERLKRLTKAREARWKENQSSQPSCSAPISDIPFPYVDHAYNQLDIQPVVSQQEEVKSEDVDELGWRCGRRIVELGVLADRLKACQLCGHPLQLTDCVGEKKFGLAHILMVKCHYVECGLVNDVPKGSRHKTTNCASAWDVNTKLAAGMINGGFGESHVNGFLSSLNIPTITQSTLKSREREITPHLHKMAEDSCNKHLREEISMSDGNLTAGFDGAWQKRGTGRAYNSLTGKENASLIGNKTKKCIGISVMGKRSRICEHAEKKGVPPRNHNCCRNWSGSAKSMEPAMACEMPQGIKDQGNRVQTLVMDNDSTTIARNSGNSTKLADDLNKIVPHLYGEHSECGTCAKTFLNRRCQLSPGRFTEKWTSKLARKLKRQRLAQAQRSVKRRRLELKNERSTIDASQSVLEGAKYSSKIGLEESVDLEDISMPKSVCLQRSQFIVFDLETTGLGRTSDILQIACVCGTESFNVYMKPTCCNISISASEATGLTYIGGVLKHKGKAVESLPASDGLQSCKESLDPLVKGKVISSVTLKKLVSLSLTMAKLQVIHQRDPQNGIHNVFYENIPNSKKPRVSKSNAVISKVVQYLSNL</sequence>